<dbReference type="Proteomes" id="UP000824140">
    <property type="component" value="Unassembled WGS sequence"/>
</dbReference>
<name>A0A9D1K7Y0_9FIRM</name>
<evidence type="ECO:0000256" key="2">
    <source>
        <dbReference type="SAM" id="Phobius"/>
    </source>
</evidence>
<feature type="region of interest" description="Disordered" evidence="1">
    <location>
        <begin position="1"/>
        <end position="28"/>
    </location>
</feature>
<protein>
    <submittedName>
        <fullName evidence="3">Uncharacterized protein</fullName>
    </submittedName>
</protein>
<evidence type="ECO:0000313" key="4">
    <source>
        <dbReference type="Proteomes" id="UP000824140"/>
    </source>
</evidence>
<reference evidence="3" key="2">
    <citation type="journal article" date="2021" name="PeerJ">
        <title>Extensive microbial diversity within the chicken gut microbiome revealed by metagenomics and culture.</title>
        <authorList>
            <person name="Gilroy R."/>
            <person name="Ravi A."/>
            <person name="Getino M."/>
            <person name="Pursley I."/>
            <person name="Horton D.L."/>
            <person name="Alikhan N.F."/>
            <person name="Baker D."/>
            <person name="Gharbi K."/>
            <person name="Hall N."/>
            <person name="Watson M."/>
            <person name="Adriaenssens E.M."/>
            <person name="Foster-Nyarko E."/>
            <person name="Jarju S."/>
            <person name="Secka A."/>
            <person name="Antonio M."/>
            <person name="Oren A."/>
            <person name="Chaudhuri R.R."/>
            <person name="La Ragione R."/>
            <person name="Hildebrand F."/>
            <person name="Pallen M.J."/>
        </authorList>
    </citation>
    <scope>NUCLEOTIDE SEQUENCE</scope>
    <source>
        <strain evidence="3">13766</strain>
    </source>
</reference>
<organism evidence="3 4">
    <name type="scientific">Candidatus Alectryocaccomicrobium excrementavium</name>
    <dbReference type="NCBI Taxonomy" id="2840668"/>
    <lineage>
        <taxon>Bacteria</taxon>
        <taxon>Bacillati</taxon>
        <taxon>Bacillota</taxon>
        <taxon>Clostridia</taxon>
        <taxon>Candidatus Alectryocaccomicrobium</taxon>
    </lineage>
</organism>
<sequence>MAKKAKRKASAPPMGYNARKKKSKHRPLTQKEKRLILIGIGVLVLAAILFAIFYDDGSLPMRGEDVVTEGAQQMLSYAIDPETGERAAEPSESEVAVLNTNWLITNFGSSSKPKYYKLAEISVPDGFYRRQDTNKSNQETDFWFYPEDESTGTVNFVYFSGSTEKYHEIPNDTSAMVSAYNESCEVSEVFNGPIGGKDAYYYYYSASNTNQETGVVEYSQSFNCYFQGPRDSTIVMLLTVSGDSEDIYLSEEELLAQAEIFAACIHLDEEA</sequence>
<feature type="compositionally biased region" description="Basic residues" evidence="1">
    <location>
        <begin position="18"/>
        <end position="28"/>
    </location>
</feature>
<reference evidence="3" key="1">
    <citation type="submission" date="2020-10" db="EMBL/GenBank/DDBJ databases">
        <authorList>
            <person name="Gilroy R."/>
        </authorList>
    </citation>
    <scope>NUCLEOTIDE SEQUENCE</scope>
    <source>
        <strain evidence="3">13766</strain>
    </source>
</reference>
<accession>A0A9D1K7Y0</accession>
<comment type="caution">
    <text evidence="3">The sequence shown here is derived from an EMBL/GenBank/DDBJ whole genome shotgun (WGS) entry which is preliminary data.</text>
</comment>
<evidence type="ECO:0000313" key="3">
    <source>
        <dbReference type="EMBL" id="HIS93388.1"/>
    </source>
</evidence>
<evidence type="ECO:0000256" key="1">
    <source>
        <dbReference type="SAM" id="MobiDB-lite"/>
    </source>
</evidence>
<proteinExistence type="predicted"/>
<dbReference type="EMBL" id="DVJN01000195">
    <property type="protein sequence ID" value="HIS93388.1"/>
    <property type="molecule type" value="Genomic_DNA"/>
</dbReference>
<dbReference type="AlphaFoldDB" id="A0A9D1K7Y0"/>
<gene>
    <name evidence="3" type="ORF">IAA84_10265</name>
</gene>
<keyword evidence="2" id="KW-0472">Membrane</keyword>
<keyword evidence="2" id="KW-1133">Transmembrane helix</keyword>
<keyword evidence="2" id="KW-0812">Transmembrane</keyword>
<feature type="transmembrane region" description="Helical" evidence="2">
    <location>
        <begin position="35"/>
        <end position="54"/>
    </location>
</feature>